<gene>
    <name evidence="2" type="ORF">Mal48_20660</name>
</gene>
<proteinExistence type="predicted"/>
<dbReference type="EMBL" id="CP036267">
    <property type="protein sequence ID" value="QDT32819.1"/>
    <property type="molecule type" value="Genomic_DNA"/>
</dbReference>
<keyword evidence="1" id="KW-0175">Coiled coil</keyword>
<protein>
    <recommendedName>
        <fullName evidence="4">Flagellar FliJ protein</fullName>
    </recommendedName>
</protein>
<dbReference type="KEGG" id="tpol:Mal48_20660"/>
<dbReference type="Gene3D" id="1.10.287.1700">
    <property type="match status" value="1"/>
</dbReference>
<reference evidence="2 3" key="1">
    <citation type="submission" date="2019-02" db="EMBL/GenBank/DDBJ databases">
        <title>Deep-cultivation of Planctomycetes and their phenomic and genomic characterization uncovers novel biology.</title>
        <authorList>
            <person name="Wiegand S."/>
            <person name="Jogler M."/>
            <person name="Boedeker C."/>
            <person name="Pinto D."/>
            <person name="Vollmers J."/>
            <person name="Rivas-Marin E."/>
            <person name="Kohn T."/>
            <person name="Peeters S.H."/>
            <person name="Heuer A."/>
            <person name="Rast P."/>
            <person name="Oberbeckmann S."/>
            <person name="Bunk B."/>
            <person name="Jeske O."/>
            <person name="Meyerdierks A."/>
            <person name="Storesund J.E."/>
            <person name="Kallscheuer N."/>
            <person name="Luecker S."/>
            <person name="Lage O.M."/>
            <person name="Pohl T."/>
            <person name="Merkel B.J."/>
            <person name="Hornburger P."/>
            <person name="Mueller R.-W."/>
            <person name="Bruemmer F."/>
            <person name="Labrenz M."/>
            <person name="Spormann A.M."/>
            <person name="Op den Camp H."/>
            <person name="Overmann J."/>
            <person name="Amann R."/>
            <person name="Jetten M.S.M."/>
            <person name="Mascher T."/>
            <person name="Medema M.H."/>
            <person name="Devos D.P."/>
            <person name="Kaster A.-K."/>
            <person name="Ovreas L."/>
            <person name="Rohde M."/>
            <person name="Galperin M.Y."/>
            <person name="Jogler C."/>
        </authorList>
    </citation>
    <scope>NUCLEOTIDE SEQUENCE [LARGE SCALE GENOMIC DNA]</scope>
    <source>
        <strain evidence="2 3">Mal48</strain>
    </source>
</reference>
<evidence type="ECO:0000256" key="1">
    <source>
        <dbReference type="SAM" id="Coils"/>
    </source>
</evidence>
<dbReference type="InterPro" id="IPR053716">
    <property type="entry name" value="Flag_assembly_chemotaxis_eff"/>
</dbReference>
<feature type="coiled-coil region" evidence="1">
    <location>
        <begin position="87"/>
        <end position="151"/>
    </location>
</feature>
<name>A0A517QMF2_9PLAN</name>
<evidence type="ECO:0000313" key="3">
    <source>
        <dbReference type="Proteomes" id="UP000315724"/>
    </source>
</evidence>
<accession>A0A517QMF2</accession>
<sequence>MFKMKKSSTANYEKILKVISHRVQSMAMELVELEAKRRQCQLQISQMDTAIQEIQTSLLNPDQLRRFRTNDASSSVMGVVHVNRNECDRLSEQIQGLSQKRLDLEDEIQALRAQYKQEYAREQALQKLLDRRRSESRLERMKRDQLQLEESSAQKNIRSADVEFVDANLKSDCHSSGEQSTQYKR</sequence>
<organism evidence="2 3">
    <name type="scientific">Thalassoglobus polymorphus</name>
    <dbReference type="NCBI Taxonomy" id="2527994"/>
    <lineage>
        <taxon>Bacteria</taxon>
        <taxon>Pseudomonadati</taxon>
        <taxon>Planctomycetota</taxon>
        <taxon>Planctomycetia</taxon>
        <taxon>Planctomycetales</taxon>
        <taxon>Planctomycetaceae</taxon>
        <taxon>Thalassoglobus</taxon>
    </lineage>
</organism>
<evidence type="ECO:0008006" key="4">
    <source>
        <dbReference type="Google" id="ProtNLM"/>
    </source>
</evidence>
<keyword evidence="3" id="KW-1185">Reference proteome</keyword>
<dbReference type="Proteomes" id="UP000315724">
    <property type="component" value="Chromosome"/>
</dbReference>
<evidence type="ECO:0000313" key="2">
    <source>
        <dbReference type="EMBL" id="QDT32819.1"/>
    </source>
</evidence>
<dbReference type="AlphaFoldDB" id="A0A517QMF2"/>